<reference evidence="1" key="1">
    <citation type="journal article" date="2021" name="Proc. Natl. Acad. Sci. U.S.A.">
        <title>A Catalog of Tens of Thousands of Viruses from Human Metagenomes Reveals Hidden Associations with Chronic Diseases.</title>
        <authorList>
            <person name="Tisza M.J."/>
            <person name="Buck C.B."/>
        </authorList>
    </citation>
    <scope>NUCLEOTIDE SEQUENCE</scope>
    <source>
        <strain evidence="1">CtNHp14</strain>
    </source>
</reference>
<evidence type="ECO:0000313" key="1">
    <source>
        <dbReference type="EMBL" id="DAF52024.1"/>
    </source>
</evidence>
<accession>A0A8S5SM85</accession>
<dbReference type="EMBL" id="BK032628">
    <property type="protein sequence ID" value="DAF52024.1"/>
    <property type="molecule type" value="Genomic_DNA"/>
</dbReference>
<name>A0A8S5SM85_9CAUD</name>
<sequence length="32" mass="3735">MERDILFSHGLNSFNFSLKSSSLRVFVCNETR</sequence>
<protein>
    <submittedName>
        <fullName evidence="1">Uncharacterized protein</fullName>
    </submittedName>
</protein>
<proteinExistence type="predicted"/>
<organism evidence="1">
    <name type="scientific">Siphoviridae sp. ctNHp14</name>
    <dbReference type="NCBI Taxonomy" id="2827857"/>
    <lineage>
        <taxon>Viruses</taxon>
        <taxon>Duplodnaviria</taxon>
        <taxon>Heunggongvirae</taxon>
        <taxon>Uroviricota</taxon>
        <taxon>Caudoviricetes</taxon>
    </lineage>
</organism>